<evidence type="ECO:0000313" key="5">
    <source>
        <dbReference type="EMBL" id="KAG2206627.1"/>
    </source>
</evidence>
<evidence type="ECO:0000256" key="2">
    <source>
        <dbReference type="SAM" id="MobiDB-lite"/>
    </source>
</evidence>
<dbReference type="Pfam" id="PF04437">
    <property type="entry name" value="RINT1_TIP1"/>
    <property type="match status" value="1"/>
</dbReference>
<dbReference type="Gene3D" id="1.20.58.670">
    <property type="entry name" value="Dsl1p vesicle tethering complex, Tip20p subunit, domain D"/>
    <property type="match status" value="1"/>
</dbReference>
<dbReference type="GO" id="GO:0060628">
    <property type="term" value="P:regulation of ER to Golgi vesicle-mediated transport"/>
    <property type="evidence" value="ECO:0007669"/>
    <property type="project" value="TreeGrafter"/>
</dbReference>
<dbReference type="SMART" id="SM00195">
    <property type="entry name" value="DSPc"/>
    <property type="match status" value="1"/>
</dbReference>
<dbReference type="AlphaFoldDB" id="A0A8H7R945"/>
<dbReference type="PANTHER" id="PTHR13520">
    <property type="entry name" value="RAD50-INTERACTING PROTEIN 1 RINT-1"/>
    <property type="match status" value="1"/>
</dbReference>
<organism evidence="5 6">
    <name type="scientific">Mucor plumbeus</name>
    <dbReference type="NCBI Taxonomy" id="97098"/>
    <lineage>
        <taxon>Eukaryota</taxon>
        <taxon>Fungi</taxon>
        <taxon>Fungi incertae sedis</taxon>
        <taxon>Mucoromycota</taxon>
        <taxon>Mucoromycotina</taxon>
        <taxon>Mucoromycetes</taxon>
        <taxon>Mucorales</taxon>
        <taxon>Mucorineae</taxon>
        <taxon>Mucoraceae</taxon>
        <taxon>Mucor</taxon>
    </lineage>
</organism>
<proteinExistence type="predicted"/>
<dbReference type="GO" id="GO:0006890">
    <property type="term" value="P:retrograde vesicle-mediated transport, Golgi to endoplasmic reticulum"/>
    <property type="evidence" value="ECO:0007669"/>
    <property type="project" value="InterPro"/>
</dbReference>
<dbReference type="InterPro" id="IPR007528">
    <property type="entry name" value="RINT1_Tip20"/>
</dbReference>
<evidence type="ECO:0000256" key="1">
    <source>
        <dbReference type="SAM" id="Coils"/>
    </source>
</evidence>
<evidence type="ECO:0000259" key="3">
    <source>
        <dbReference type="PROSITE" id="PS50054"/>
    </source>
</evidence>
<dbReference type="GO" id="GO:0070939">
    <property type="term" value="C:Dsl1/NZR complex"/>
    <property type="evidence" value="ECO:0007669"/>
    <property type="project" value="InterPro"/>
</dbReference>
<dbReference type="InterPro" id="IPR042042">
    <property type="entry name" value="Tip20p_domB"/>
</dbReference>
<dbReference type="Proteomes" id="UP000650833">
    <property type="component" value="Unassembled WGS sequence"/>
</dbReference>
<dbReference type="InterPro" id="IPR029021">
    <property type="entry name" value="Prot-tyrosine_phosphatase-like"/>
</dbReference>
<dbReference type="PROSITE" id="PS50056">
    <property type="entry name" value="TYR_PHOSPHATASE_2"/>
    <property type="match status" value="1"/>
</dbReference>
<dbReference type="PROSITE" id="PS50054">
    <property type="entry name" value="TYR_PHOSPHATASE_DUAL"/>
    <property type="match status" value="1"/>
</dbReference>
<keyword evidence="6" id="KW-1185">Reference proteome</keyword>
<dbReference type="InterPro" id="IPR000387">
    <property type="entry name" value="Tyr_Pase_dom"/>
</dbReference>
<feature type="domain" description="Tyrosine specific protein phosphatases" evidence="4">
    <location>
        <begin position="880"/>
        <end position="931"/>
    </location>
</feature>
<comment type="caution">
    <text evidence="5">The sequence shown here is derived from an EMBL/GenBank/DDBJ whole genome shotgun (WGS) entry which is preliminary data.</text>
</comment>
<dbReference type="Gene3D" id="1.20.58.1420">
    <property type="entry name" value="Dsl1p vesicle tethering complex, Tip20p subunit, domain B"/>
    <property type="match status" value="1"/>
</dbReference>
<dbReference type="PROSITE" id="PS51386">
    <property type="entry name" value="RINT1_TIP20"/>
    <property type="match status" value="1"/>
</dbReference>
<dbReference type="Pfam" id="PF00782">
    <property type="entry name" value="DSPc"/>
    <property type="match status" value="1"/>
</dbReference>
<sequence>MNMSTSMDEVKQFLNENIKNEQDLNLKHITNLLGSRRTEQANLDSQLQSLEKETKAILSQTMNETKSYESTLNQLNTSLETTEKDIDNLIVDSTRNTPKANLLERLTVLENKLKTIDSAKSYIKALLVVKELSSQALNLVQTDPERAIIPYTQLVKFEKYISNEAKQHEQYNALLEHLQKSRVRLNEELDAVLTLNFKQALDGLSWPTPIKPPYGPQIKTKLKEFEKAFRNLLMLQKSSENNYTSEDDILNPIAIMLESLSLRFRFHFETAKPTNRIDKPEWYLQHVKNTISTHMPFIMTTIQPILENVKEDKKIYAKDQFIRGLLEDITRKLQKTMPQLLHHPNWLSHTIHQVLQFDKSLQEEFAYDRYTTLSNVILGNSVWFNAWFQAEKSFAQTRYDEILLDNHAFDIYAEDDFEKPQQHSNGKPIKRTKSAVRLINLLENITSSYNLVPNLVQKFQFFADIQLNLLGQYQKRLSAAIDSFEALSLIRSVPVPGALPEAVTGVMTATETGGTVSALNRLYRWWTSARSISDILKDWTEEELFLDMQFEVNQEPECIKQIIQENEKNACMLHLTNQQREGLFTNAIIAYEQLNKRAEKIIVKIAIKEWSTETRKYAKKDTWWQTSTETPNEISDELYRPLQDLRVTWNYLYNTLPQTDFLIIYRKSLKEIENWYWKNIITQSQFSTTGACQLETDLKQGLWKIGQKWVSKPENFMKRLKEAIQLLTLPFSSEQSDLPSCDILMKALADTNQLELVQNTLSNLGIEVLSNGEIRDVLRRRNDMLDDFFANAQSAMDDWHYEMRREIQEIVPGLYLGPFSACRQIEKLKKNGITHIVCFIDQNEAKLFRTDTLAQYFGFERFIVSDSNLQNLIQYFPNTSTFIDNVISNQGKVVVCCNGGMSRSPTFAIAYIMERYRIDASQAYHFVQAKRLCINPNDGFKSQLKEYEPIYKARQTLTGNEEEDGVKRRRRRSGPDDDNDEDRNTNSGQQSYGETKRFYGLEEQQQNGANANMNAGYSSTLL</sequence>
<keyword evidence="1" id="KW-0175">Coiled coil</keyword>
<gene>
    <name evidence="5" type="ORF">INT46_009863</name>
</gene>
<feature type="region of interest" description="Disordered" evidence="2">
    <location>
        <begin position="955"/>
        <end position="993"/>
    </location>
</feature>
<reference evidence="5" key="1">
    <citation type="submission" date="2020-12" db="EMBL/GenBank/DDBJ databases">
        <title>Metabolic potential, ecology and presence of endohyphal bacteria is reflected in genomic diversity of Mucoromycotina.</title>
        <authorList>
            <person name="Muszewska A."/>
            <person name="Okrasinska A."/>
            <person name="Steczkiewicz K."/>
            <person name="Drgas O."/>
            <person name="Orlowska M."/>
            <person name="Perlinska-Lenart U."/>
            <person name="Aleksandrzak-Piekarczyk T."/>
            <person name="Szatraj K."/>
            <person name="Zielenkiewicz U."/>
            <person name="Pilsyk S."/>
            <person name="Malc E."/>
            <person name="Mieczkowski P."/>
            <person name="Kruszewska J.S."/>
            <person name="Biernat P."/>
            <person name="Pawlowska J."/>
        </authorList>
    </citation>
    <scope>NUCLEOTIDE SEQUENCE</scope>
    <source>
        <strain evidence="5">CBS 226.32</strain>
    </source>
</reference>
<feature type="coiled-coil region" evidence="1">
    <location>
        <begin position="72"/>
        <end position="119"/>
    </location>
</feature>
<dbReference type="GO" id="GO:0140096">
    <property type="term" value="F:catalytic activity, acting on a protein"/>
    <property type="evidence" value="ECO:0007669"/>
    <property type="project" value="UniProtKB-ARBA"/>
</dbReference>
<evidence type="ECO:0000259" key="4">
    <source>
        <dbReference type="PROSITE" id="PS50056"/>
    </source>
</evidence>
<dbReference type="InterPro" id="IPR000340">
    <property type="entry name" value="Dual-sp_phosphatase_cat-dom"/>
</dbReference>
<dbReference type="SUPFAM" id="SSF52799">
    <property type="entry name" value="(Phosphotyrosine protein) phosphatases II"/>
    <property type="match status" value="1"/>
</dbReference>
<dbReference type="Gene3D" id="3.90.190.10">
    <property type="entry name" value="Protein tyrosine phosphatase superfamily"/>
    <property type="match status" value="1"/>
</dbReference>
<accession>A0A8H7R945</accession>
<feature type="domain" description="Tyrosine-protein phosphatase" evidence="3">
    <location>
        <begin position="806"/>
        <end position="953"/>
    </location>
</feature>
<name>A0A8H7R945_9FUNG</name>
<dbReference type="OrthoDB" id="407410at2759"/>
<protein>
    <submittedName>
        <fullName evidence="5">Uncharacterized protein</fullName>
    </submittedName>
</protein>
<dbReference type="PANTHER" id="PTHR13520:SF0">
    <property type="entry name" value="RAD50-INTERACTING PROTEIN 1"/>
    <property type="match status" value="1"/>
</dbReference>
<dbReference type="GO" id="GO:0006888">
    <property type="term" value="P:endoplasmic reticulum to Golgi vesicle-mediated transport"/>
    <property type="evidence" value="ECO:0007669"/>
    <property type="project" value="InterPro"/>
</dbReference>
<dbReference type="InterPro" id="IPR020422">
    <property type="entry name" value="TYR_PHOSPHATASE_DUAL_dom"/>
</dbReference>
<feature type="coiled-coil region" evidence="1">
    <location>
        <begin position="161"/>
        <end position="195"/>
    </location>
</feature>
<evidence type="ECO:0000313" key="6">
    <source>
        <dbReference type="Proteomes" id="UP000650833"/>
    </source>
</evidence>
<dbReference type="InterPro" id="IPR042044">
    <property type="entry name" value="EXOC6PINT-1/Sec15/Tip20_C_dom2"/>
</dbReference>
<dbReference type="EMBL" id="JAEPRC010000145">
    <property type="protein sequence ID" value="KAG2206627.1"/>
    <property type="molecule type" value="Genomic_DNA"/>
</dbReference>